<dbReference type="PRINTS" id="PR00344">
    <property type="entry name" value="BCTRLSENSOR"/>
</dbReference>
<dbReference type="InterPro" id="IPR000014">
    <property type="entry name" value="PAS"/>
</dbReference>
<dbReference type="GO" id="GO:0005524">
    <property type="term" value="F:ATP binding"/>
    <property type="evidence" value="ECO:0007669"/>
    <property type="project" value="UniProtKB-KW"/>
</dbReference>
<keyword evidence="8" id="KW-0902">Two-component regulatory system</keyword>
<evidence type="ECO:0000259" key="11">
    <source>
        <dbReference type="PROSITE" id="PS50112"/>
    </source>
</evidence>
<proteinExistence type="predicted"/>
<keyword evidence="13" id="KW-1185">Reference proteome</keyword>
<dbReference type="CDD" id="cd00075">
    <property type="entry name" value="HATPase"/>
    <property type="match status" value="1"/>
</dbReference>
<evidence type="ECO:0000256" key="6">
    <source>
        <dbReference type="ARBA" id="ARBA00022777"/>
    </source>
</evidence>
<dbReference type="InterPro" id="IPR003594">
    <property type="entry name" value="HATPase_dom"/>
</dbReference>
<dbReference type="InterPro" id="IPR004358">
    <property type="entry name" value="Sig_transdc_His_kin-like_C"/>
</dbReference>
<keyword evidence="7" id="KW-0067">ATP-binding</keyword>
<dbReference type="PANTHER" id="PTHR43065">
    <property type="entry name" value="SENSOR HISTIDINE KINASE"/>
    <property type="match status" value="1"/>
</dbReference>
<dbReference type="Pfam" id="PF13188">
    <property type="entry name" value="PAS_8"/>
    <property type="match status" value="1"/>
</dbReference>
<evidence type="ECO:0000259" key="10">
    <source>
        <dbReference type="PROSITE" id="PS50109"/>
    </source>
</evidence>
<dbReference type="SMART" id="SM00387">
    <property type="entry name" value="HATPase_c"/>
    <property type="match status" value="1"/>
</dbReference>
<evidence type="ECO:0000256" key="4">
    <source>
        <dbReference type="ARBA" id="ARBA00022679"/>
    </source>
</evidence>
<dbReference type="SUPFAM" id="SSF47384">
    <property type="entry name" value="Homodimeric domain of signal transducing histidine kinase"/>
    <property type="match status" value="1"/>
</dbReference>
<dbReference type="AlphaFoldDB" id="A0A139SJW9"/>
<reference evidence="12 13" key="1">
    <citation type="submission" date="2016-02" db="EMBL/GenBank/DDBJ databases">
        <authorList>
            <person name="Wen L."/>
            <person name="He K."/>
            <person name="Yang H."/>
        </authorList>
    </citation>
    <scope>NUCLEOTIDE SEQUENCE [LARGE SCALE GENOMIC DNA]</scope>
    <source>
        <strain evidence="12 13">CV41</strain>
    </source>
</reference>
<dbReference type="InterPro" id="IPR036097">
    <property type="entry name" value="HisK_dim/P_sf"/>
</dbReference>
<feature type="region of interest" description="Disordered" evidence="9">
    <location>
        <begin position="105"/>
        <end position="125"/>
    </location>
</feature>
<evidence type="ECO:0000256" key="5">
    <source>
        <dbReference type="ARBA" id="ARBA00022741"/>
    </source>
</evidence>
<keyword evidence="3" id="KW-0597">Phosphoprotein</keyword>
<comment type="caution">
    <text evidence="12">The sequence shown here is derived from an EMBL/GenBank/DDBJ whole genome shotgun (WGS) entry which is preliminary data.</text>
</comment>
<dbReference type="STRING" id="1548208.AXK12_06435"/>
<evidence type="ECO:0000256" key="7">
    <source>
        <dbReference type="ARBA" id="ARBA00022840"/>
    </source>
</evidence>
<dbReference type="OrthoDB" id="9815750at2"/>
<evidence type="ECO:0000313" key="13">
    <source>
        <dbReference type="Proteomes" id="UP000071392"/>
    </source>
</evidence>
<sequence length="430" mass="47355">MPPIKHSSLDRVLGRLDMLDSVNLTNLVQRLARERGLFEDIFNTLQEGVLVIAPSGEIEYANAAAHRLLGQPEDALLGKVLWRLVPGLQASLGVELGAQREVDASASSAQTRAGKGSGFTPPASSAAMPVMTREFELSYPELRTVQLYLVPFTESAAGVPRSTVILTDITRTKQSTEERIENERTSSILLLAAGVAHELGNPLNSLTIHLQLINRKLRRLGLNEANTAHAPPSRDLESLGESIRICEDEVKRLDGIITHFLEAIRPKPPDLRETNLSALLAEVLSFQQRELADREITVEAETRADLAPVMADQNQIKQVFFNVIKNAVEAMQPGGRLLIQAREDDEAVYLAFADSGAGIKQEELTRLFQPYHTTKIGGHGLGLMVVQRIMREHGGQIGIESKEGIGTVVTLRFPRKDRRIRMLEASHSSQ</sequence>
<dbReference type="CDD" id="cd00130">
    <property type="entry name" value="PAS"/>
    <property type="match status" value="1"/>
</dbReference>
<dbReference type="EC" id="2.7.13.3" evidence="2"/>
<dbReference type="PANTHER" id="PTHR43065:SF10">
    <property type="entry name" value="PEROXIDE STRESS-ACTIVATED HISTIDINE KINASE MAK3"/>
    <property type="match status" value="1"/>
</dbReference>
<dbReference type="InterPro" id="IPR003661">
    <property type="entry name" value="HisK_dim/P_dom"/>
</dbReference>
<dbReference type="SMART" id="SM00091">
    <property type="entry name" value="PAS"/>
    <property type="match status" value="1"/>
</dbReference>
<dbReference type="SUPFAM" id="SSF55785">
    <property type="entry name" value="PYP-like sensor domain (PAS domain)"/>
    <property type="match status" value="1"/>
</dbReference>
<dbReference type="InterPro" id="IPR036890">
    <property type="entry name" value="HATPase_C_sf"/>
</dbReference>
<evidence type="ECO:0000313" key="12">
    <source>
        <dbReference type="EMBL" id="KXU34872.1"/>
    </source>
</evidence>
<dbReference type="Gene3D" id="3.30.450.20">
    <property type="entry name" value="PAS domain"/>
    <property type="match status" value="1"/>
</dbReference>
<dbReference type="InterPro" id="IPR005467">
    <property type="entry name" value="His_kinase_dom"/>
</dbReference>
<protein>
    <recommendedName>
        <fullName evidence="2">histidine kinase</fullName>
        <ecNumber evidence="2">2.7.13.3</ecNumber>
    </recommendedName>
</protein>
<keyword evidence="4" id="KW-0808">Transferase</keyword>
<dbReference type="CDD" id="cd00082">
    <property type="entry name" value="HisKA"/>
    <property type="match status" value="1"/>
</dbReference>
<dbReference type="GO" id="GO:0000155">
    <property type="term" value="F:phosphorelay sensor kinase activity"/>
    <property type="evidence" value="ECO:0007669"/>
    <property type="project" value="InterPro"/>
</dbReference>
<dbReference type="InterPro" id="IPR035965">
    <property type="entry name" value="PAS-like_dom_sf"/>
</dbReference>
<feature type="domain" description="Histidine kinase" evidence="10">
    <location>
        <begin position="194"/>
        <end position="417"/>
    </location>
</feature>
<dbReference type="PROSITE" id="PS50109">
    <property type="entry name" value="HIS_KIN"/>
    <property type="match status" value="1"/>
</dbReference>
<dbReference type="EMBL" id="LSZP01000047">
    <property type="protein sequence ID" value="KXU34872.1"/>
    <property type="molecule type" value="Genomic_DNA"/>
</dbReference>
<organism evidence="12 13">
    <name type="scientific">Cephaloticoccus capnophilus</name>
    <dbReference type="NCBI Taxonomy" id="1548208"/>
    <lineage>
        <taxon>Bacteria</taxon>
        <taxon>Pseudomonadati</taxon>
        <taxon>Verrucomicrobiota</taxon>
        <taxon>Opitutia</taxon>
        <taxon>Opitutales</taxon>
        <taxon>Opitutaceae</taxon>
        <taxon>Cephaloticoccus</taxon>
    </lineage>
</organism>
<evidence type="ECO:0000256" key="1">
    <source>
        <dbReference type="ARBA" id="ARBA00000085"/>
    </source>
</evidence>
<evidence type="ECO:0000256" key="9">
    <source>
        <dbReference type="SAM" id="MobiDB-lite"/>
    </source>
</evidence>
<name>A0A139SJW9_9BACT</name>
<dbReference type="PROSITE" id="PS50112">
    <property type="entry name" value="PAS"/>
    <property type="match status" value="1"/>
</dbReference>
<comment type="catalytic activity">
    <reaction evidence="1">
        <text>ATP + protein L-histidine = ADP + protein N-phospho-L-histidine.</text>
        <dbReference type="EC" id="2.7.13.3"/>
    </reaction>
</comment>
<accession>A0A139SJW9</accession>
<dbReference type="Proteomes" id="UP000071392">
    <property type="component" value="Unassembled WGS sequence"/>
</dbReference>
<dbReference type="Pfam" id="PF02518">
    <property type="entry name" value="HATPase_c"/>
    <property type="match status" value="1"/>
</dbReference>
<gene>
    <name evidence="12" type="ORF">AXK12_06435</name>
</gene>
<dbReference type="SMART" id="SM00388">
    <property type="entry name" value="HisKA"/>
    <property type="match status" value="1"/>
</dbReference>
<evidence type="ECO:0000256" key="3">
    <source>
        <dbReference type="ARBA" id="ARBA00022553"/>
    </source>
</evidence>
<feature type="domain" description="PAS" evidence="11">
    <location>
        <begin position="34"/>
        <end position="79"/>
    </location>
</feature>
<dbReference type="Gene3D" id="1.10.287.130">
    <property type="match status" value="1"/>
</dbReference>
<evidence type="ECO:0000256" key="8">
    <source>
        <dbReference type="ARBA" id="ARBA00023012"/>
    </source>
</evidence>
<keyword evidence="5" id="KW-0547">Nucleotide-binding</keyword>
<keyword evidence="6 12" id="KW-0418">Kinase</keyword>
<evidence type="ECO:0000256" key="2">
    <source>
        <dbReference type="ARBA" id="ARBA00012438"/>
    </source>
</evidence>
<dbReference type="SUPFAM" id="SSF55874">
    <property type="entry name" value="ATPase domain of HSP90 chaperone/DNA topoisomerase II/histidine kinase"/>
    <property type="match status" value="1"/>
</dbReference>
<dbReference type="Gene3D" id="3.30.565.10">
    <property type="entry name" value="Histidine kinase-like ATPase, C-terminal domain"/>
    <property type="match status" value="1"/>
</dbReference>
<dbReference type="RefSeq" id="WP_068712540.1">
    <property type="nucleotide sequence ID" value="NZ_LSZP01000047.1"/>
</dbReference>